<feature type="coiled-coil region" evidence="22">
    <location>
        <begin position="911"/>
        <end position="956"/>
    </location>
</feature>
<dbReference type="GO" id="GO:0000723">
    <property type="term" value="P:telomere maintenance"/>
    <property type="evidence" value="ECO:0007669"/>
    <property type="project" value="TreeGrafter"/>
</dbReference>
<dbReference type="Pfam" id="PF00454">
    <property type="entry name" value="PI3_PI4_kinase"/>
    <property type="match status" value="1"/>
</dbReference>
<sequence length="2287" mass="256207">MVVPALAVRQSNAFEPPPSSMLATHVVHGNGVPDFDRDSFNQLLAEALGSDEHGQPNLGADVAVNHKLIRIIFQVGIEQSLDEDPFHSAVAAGKATSQLKTCLEVLQLAIERSPQVLFVKSQDSGTPGQGALLYSWLVPRLFPLLNHEGLRDPVQQLLTVMLEGDCRCSNTDACGQVWHYLRSVAGGLLAIATTKKIQPRKPIVMTSDDADATTATIPSFLKTVSKIKFPSCYDLVTCVARILRALSTQQNSPQSRLQFRKLFGRLRDFIDDVQGLLLEEGQMDLLSHEIRALSVRPLLPPTPQLLEVWPDTDRARKRPRLSTENGDQFTDTAHRTVARNITSHLTGRAQSDLDGLSKTAPGHFQGLSEVEQCSLLELLGGGACRLAGMDAQCPFCDEDNCPANSNVEVATYPGEELLKTLVGLVQIIKRQSKARVVAMCALRRILMHTDISADLKLRETPAGDWCLHSLKSSSRDLRIVATRTLQAYLMRRKTLDIAITRENRITALDFLQALWQKGEIALQETCVLALGRLAQVVGDEELNIILVRLVDYLGHNNPYISGIVYAEIQHLAQSMQMSAWLLFRPFWRTLGVVFAKSLSSRPNVARHLCDLLGMDMTGLMSHTAEFALPYLTLHGDIGSIRRFAGVSGASTTIFELCTQRQNLVAILSFLLIQPFPDAEQSIVTTLSRVSEEFEKSDLAYWVAHDPIHITCELLKAIGDSGQGKSSRIYQALQLLAQLVARQRGPSSGSRRGDNIGAFLENNVLAIVTHFTVLLNDLEAKESKVEKRRCLAALGEVVKLGKGRVVRGLPQICACLRSGLDDGDLCDAAFSSWTVMIKSLKREVLESLVDQTLAIIVQKWNSLDNCSQQQAYDLVGHLLKNHTDLVRERFATMPSLASIPLMAKFESEIMALKRQMDERHQLKAYVDRLRDENVAVIEQALDELAPLLAEKQDLLQRSILREQPDDLIAELARALLDCCVKYSTSTEVTRQCGRCLGRIGCLDPSKIENVVDRTPLIVLANFGKADEVIGWIFFFLQHVLVKAFLSATTTRAQGFLGWAMQEYLKSCEHDDPSNSGPSTLASRLWGELPDSVQNTLTPFLNSKYLVQEVRPPEKSQYPLYAPGMKHRDWLRTITLDFLHRGSGENIDIVFGIACRIIHGQDTSIPAFLLPYAVVNLIVSGIEQNSRDIVSEITSILSIPLETQDRRVQDDIKLCSQTVFEVLDYMSTWHQQKRKQYSVGLAKAERGHNDLLLGAAAEQIRSIERVLEQIPPDVLAKRALECRSYARALFHWEQHIRKLETDNMQFELQRLQEIYAQIDEPDGIEGISSRMHVLDIEQQVLEHKKAGRWSAAQSWYEMQLVTHPDDTEVQKNLMDCLKESGQYDILLHHFDEIRNRSKITSETLTPYAMEAAWSTGQWTRLRSYISNLTGHDFASHLGEIMVSIHGSDKLKALGLIDELYGATAAELTPNSIASFQAGHDTLLRLHVLNEVHVIAASPPEDRMTVLENLRGRLDILGSNVVDKQYLLGIRRAVMSLRPDIFTAGDVAAAWLNTAQLARKARLNGQAFNAVLKASALGDKAASIQQAKLMWTEGHHRKAIQMLEGAIESGTFSGDDYVIENGSVTQRPQNEIKAKAYVLLGKWLDQAGQTQSDVIRQTFRDAISQFRKSQRAYYHLGRFYNKILDSEKTMPPGKESQAFLTGETAKLVIENYLRSLGNGSKYVFQTLPKVLTLWLELVDGAEVPHDPRRGNAQFHTHNAAQRKRVIDETNTQIKKYIVVIQAVLFYTVLPQVVARICHGNKAVSELLGTIIVKVVRAFPQQAYWSLLAVVESQQKDRAVKGLELVRKICSDKKDDRDRDKRALSPSELRSMFNSGQKFVKELLRIAEFPIEGKVSKVSLGRDLGFNSKIAPSKLVVPIQSCLIPSMPTNFESAALKAFRPFSKEPITISSFVDEALVLSSLQKPRKLTIRGSDGNLYNVLAKPKDDLRKDQRLMEFNTMINRFLKRDVDAAKRRLYIRTYAVIPLNEECGLIEWVDNLKTFRDIVLKLYKDKSIQPNYVEIRNLLDESCSGDPEKVKIFPTQVLTKFPPVFHEWFVESFPDPSTWFDARLRYTRSAAVMSIVGHVLGLGDRHGENILFEEDNGGVMHVDFNCLFDKGLTFEKPEMVPFRLTHNMVDAMGTYGYEGPFRRCCEITLGLLRGNEDALMTILETFLHDPTTDFIDKVGRKKKSVNGVPSTPVEVLEGVRGKVRGMLPGESVPLSVGGYVQEMVTRATDIRNLCKMYIGWCAFF</sequence>
<keyword evidence="11" id="KW-0067">ATP-binding</keyword>
<dbReference type="InterPro" id="IPR011989">
    <property type="entry name" value="ARM-like"/>
</dbReference>
<dbReference type="InterPro" id="IPR018936">
    <property type="entry name" value="PI3/4_kinase_CS"/>
</dbReference>
<dbReference type="GO" id="GO:0006281">
    <property type="term" value="P:DNA repair"/>
    <property type="evidence" value="ECO:0007669"/>
    <property type="project" value="UniProtKB-KW"/>
</dbReference>
<evidence type="ECO:0000313" key="27">
    <source>
        <dbReference type="Proteomes" id="UP000053328"/>
    </source>
</evidence>
<evidence type="ECO:0000256" key="12">
    <source>
        <dbReference type="ARBA" id="ARBA00022853"/>
    </source>
</evidence>
<organism evidence="26 27">
    <name type="scientific">Exophiala spinifera</name>
    <dbReference type="NCBI Taxonomy" id="91928"/>
    <lineage>
        <taxon>Eukaryota</taxon>
        <taxon>Fungi</taxon>
        <taxon>Dikarya</taxon>
        <taxon>Ascomycota</taxon>
        <taxon>Pezizomycotina</taxon>
        <taxon>Eurotiomycetes</taxon>
        <taxon>Chaetothyriomycetidae</taxon>
        <taxon>Chaetothyriales</taxon>
        <taxon>Herpotrichiellaceae</taxon>
        <taxon>Exophiala</taxon>
    </lineage>
</organism>
<evidence type="ECO:0000256" key="22">
    <source>
        <dbReference type="SAM" id="Coils"/>
    </source>
</evidence>
<evidence type="ECO:0000256" key="15">
    <source>
        <dbReference type="ARBA" id="ARBA00023254"/>
    </source>
</evidence>
<dbReference type="RefSeq" id="XP_016240535.1">
    <property type="nucleotide sequence ID" value="XM_016375259.1"/>
</dbReference>
<dbReference type="STRING" id="91928.A0A0D2C9R0"/>
<dbReference type="InterPro" id="IPR050517">
    <property type="entry name" value="DDR_Repair_Kinase"/>
</dbReference>
<dbReference type="InterPro" id="IPR057564">
    <property type="entry name" value="HEAT_ATR"/>
</dbReference>
<dbReference type="SMART" id="SM00802">
    <property type="entry name" value="UME"/>
    <property type="match status" value="1"/>
</dbReference>
<evidence type="ECO:0000259" key="25">
    <source>
        <dbReference type="PROSITE" id="PS51190"/>
    </source>
</evidence>
<dbReference type="InterPro" id="IPR014009">
    <property type="entry name" value="PIK_FAT"/>
</dbReference>
<keyword evidence="8" id="KW-0547">Nucleotide-binding</keyword>
<evidence type="ECO:0000256" key="4">
    <source>
        <dbReference type="ARBA" id="ARBA00012513"/>
    </source>
</evidence>
<dbReference type="InterPro" id="IPR036940">
    <property type="entry name" value="PI3/4_kinase_cat_sf"/>
</dbReference>
<feature type="domain" description="FAT" evidence="24">
    <location>
        <begin position="1272"/>
        <end position="1829"/>
    </location>
</feature>
<evidence type="ECO:0000256" key="6">
    <source>
        <dbReference type="ARBA" id="ARBA00022527"/>
    </source>
</evidence>
<dbReference type="GeneID" id="27327977"/>
<dbReference type="CDD" id="cd00892">
    <property type="entry name" value="PIKKc_ATR"/>
    <property type="match status" value="1"/>
</dbReference>
<comment type="subunit">
    <text evidence="3">Associates with DNA double-strand breaks.</text>
</comment>
<dbReference type="GO" id="GO:0005524">
    <property type="term" value="F:ATP binding"/>
    <property type="evidence" value="ECO:0007669"/>
    <property type="project" value="UniProtKB-KW"/>
</dbReference>
<dbReference type="GO" id="GO:0005634">
    <property type="term" value="C:nucleus"/>
    <property type="evidence" value="ECO:0007669"/>
    <property type="project" value="UniProtKB-SubCell"/>
</dbReference>
<evidence type="ECO:0000259" key="24">
    <source>
        <dbReference type="PROSITE" id="PS51189"/>
    </source>
</evidence>
<evidence type="ECO:0000256" key="17">
    <source>
        <dbReference type="ARBA" id="ARBA00029679"/>
    </source>
</evidence>
<dbReference type="Pfam" id="PF25030">
    <property type="entry name" value="M-HEAT_ATR"/>
    <property type="match status" value="1"/>
</dbReference>
<keyword evidence="6" id="KW-0723">Serine/threonine-protein kinase</keyword>
<keyword evidence="7" id="KW-0808">Transferase</keyword>
<evidence type="ECO:0000256" key="3">
    <source>
        <dbReference type="ARBA" id="ARBA00011370"/>
    </source>
</evidence>
<dbReference type="Pfam" id="PF23593">
    <property type="entry name" value="HEAT_ATR"/>
    <property type="match status" value="1"/>
</dbReference>
<evidence type="ECO:0000256" key="2">
    <source>
        <dbReference type="ARBA" id="ARBA00010769"/>
    </source>
</evidence>
<dbReference type="Pfam" id="PF02259">
    <property type="entry name" value="FAT"/>
    <property type="match status" value="1"/>
</dbReference>
<dbReference type="InterPro" id="IPR012993">
    <property type="entry name" value="UME"/>
</dbReference>
<evidence type="ECO:0000259" key="23">
    <source>
        <dbReference type="PROSITE" id="PS50290"/>
    </source>
</evidence>
<evidence type="ECO:0000256" key="21">
    <source>
        <dbReference type="ARBA" id="ARBA00048679"/>
    </source>
</evidence>
<dbReference type="PROSITE" id="PS51190">
    <property type="entry name" value="FATC"/>
    <property type="match status" value="1"/>
</dbReference>
<dbReference type="OrthoDB" id="381190at2759"/>
<evidence type="ECO:0000256" key="19">
    <source>
        <dbReference type="ARBA" id="ARBA00033001"/>
    </source>
</evidence>
<dbReference type="PROSITE" id="PS50290">
    <property type="entry name" value="PI3_4_KINASE_3"/>
    <property type="match status" value="1"/>
</dbReference>
<reference evidence="26 27" key="1">
    <citation type="submission" date="2015-01" db="EMBL/GenBank/DDBJ databases">
        <title>The Genome Sequence of Exophiala spinifera CBS89968.</title>
        <authorList>
            <consortium name="The Broad Institute Genomics Platform"/>
            <person name="Cuomo C."/>
            <person name="de Hoog S."/>
            <person name="Gorbushina A."/>
            <person name="Stielow B."/>
            <person name="Teixiera M."/>
            <person name="Abouelleil A."/>
            <person name="Chapman S.B."/>
            <person name="Priest M."/>
            <person name="Young S.K."/>
            <person name="Wortman J."/>
            <person name="Nusbaum C."/>
            <person name="Birren B."/>
        </authorList>
    </citation>
    <scope>NUCLEOTIDE SEQUENCE [LARGE SCALE GENOMIC DNA]</scope>
    <source>
        <strain evidence="26 27">CBS 89968</strain>
    </source>
</reference>
<dbReference type="PROSITE" id="PS00916">
    <property type="entry name" value="PI3_4_KINASE_2"/>
    <property type="match status" value="1"/>
</dbReference>
<dbReference type="Gene3D" id="1.10.1070.11">
    <property type="entry name" value="Phosphatidylinositol 3-/4-kinase, catalytic domain"/>
    <property type="match status" value="1"/>
</dbReference>
<evidence type="ECO:0000256" key="8">
    <source>
        <dbReference type="ARBA" id="ARBA00022741"/>
    </source>
</evidence>
<evidence type="ECO:0000256" key="18">
    <source>
        <dbReference type="ARBA" id="ARBA00030459"/>
    </source>
</evidence>
<keyword evidence="12" id="KW-0156">Chromatin regulator</keyword>
<comment type="function">
    <text evidence="16">Serine/threonine protein kinase which activates checkpoint signaling upon genotoxic stresses such as ionizing radiation (IR), ultraviolet light (UV), or DNA replication stalling, thereby acting as a DNA damage sensor. Recognizes the substrate consensus sequence [ST]-Q. Phosphorylates histone H2A to form H2AS128ph (gamma-H2A) at sites of DNA damage, involved in the regulation of DNA damage response mechanism. Required for the control of telomere length and genome stability.</text>
</comment>
<dbReference type="PANTHER" id="PTHR11139">
    <property type="entry name" value="ATAXIA TELANGIECTASIA MUTATED ATM -RELATED"/>
    <property type="match status" value="1"/>
</dbReference>
<dbReference type="PROSITE" id="PS51189">
    <property type="entry name" value="FAT"/>
    <property type="match status" value="1"/>
</dbReference>
<dbReference type="SUPFAM" id="SSF56112">
    <property type="entry name" value="Protein kinase-like (PK-like)"/>
    <property type="match status" value="1"/>
</dbReference>
<dbReference type="HOGENOM" id="CLU_000178_4_1_1"/>
<dbReference type="InterPro" id="IPR058681">
    <property type="entry name" value="HEAT_MEC1_N"/>
</dbReference>
<dbReference type="SUPFAM" id="SSF48452">
    <property type="entry name" value="TPR-like"/>
    <property type="match status" value="1"/>
</dbReference>
<dbReference type="InterPro" id="IPR016024">
    <property type="entry name" value="ARM-type_fold"/>
</dbReference>
<protein>
    <recommendedName>
        <fullName evidence="5">Serine/threonine-protein kinase MEC1</fullName>
        <ecNumber evidence="4">2.7.11.1</ecNumber>
    </recommendedName>
    <alternativeName>
        <fullName evidence="19">ATR homolog</fullName>
    </alternativeName>
    <alternativeName>
        <fullName evidence="18">DNA-damage checkpoint kinase MEC1</fullName>
    </alternativeName>
    <alternativeName>
        <fullName evidence="17">Mitosis entry checkpoint protein 1</fullName>
    </alternativeName>
</protein>
<comment type="similarity">
    <text evidence="2">Belongs to the PI3/PI4-kinase family. ATM subfamily.</text>
</comment>
<dbReference type="SUPFAM" id="SSF48371">
    <property type="entry name" value="ARM repeat"/>
    <property type="match status" value="1"/>
</dbReference>
<dbReference type="Pfam" id="PF25385">
    <property type="entry name" value="HEAT_MEC1_N"/>
    <property type="match status" value="1"/>
</dbReference>
<dbReference type="Gene3D" id="1.25.10.10">
    <property type="entry name" value="Leucine-rich Repeat Variant"/>
    <property type="match status" value="1"/>
</dbReference>
<name>A0A0D2C9R0_9EURO</name>
<evidence type="ECO:0000256" key="1">
    <source>
        <dbReference type="ARBA" id="ARBA00004123"/>
    </source>
</evidence>
<evidence type="ECO:0000256" key="5">
    <source>
        <dbReference type="ARBA" id="ARBA00021345"/>
    </source>
</evidence>
<evidence type="ECO:0000256" key="9">
    <source>
        <dbReference type="ARBA" id="ARBA00022763"/>
    </source>
</evidence>
<keyword evidence="14" id="KW-0539">Nucleus</keyword>
<evidence type="ECO:0000256" key="7">
    <source>
        <dbReference type="ARBA" id="ARBA00022679"/>
    </source>
</evidence>
<dbReference type="EC" id="2.7.11.1" evidence="4"/>
<accession>A0A0D2C9R0</accession>
<evidence type="ECO:0000256" key="11">
    <source>
        <dbReference type="ARBA" id="ARBA00022840"/>
    </source>
</evidence>
<evidence type="ECO:0000256" key="14">
    <source>
        <dbReference type="ARBA" id="ARBA00023242"/>
    </source>
</evidence>
<feature type="domain" description="FATC" evidence="25">
    <location>
        <begin position="2255"/>
        <end position="2287"/>
    </location>
</feature>
<keyword evidence="10" id="KW-0418">Kinase</keyword>
<dbReference type="InterPro" id="IPR011009">
    <property type="entry name" value="Kinase-like_dom_sf"/>
</dbReference>
<dbReference type="GO" id="GO:0005694">
    <property type="term" value="C:chromosome"/>
    <property type="evidence" value="ECO:0007669"/>
    <property type="project" value="TreeGrafter"/>
</dbReference>
<evidence type="ECO:0000256" key="13">
    <source>
        <dbReference type="ARBA" id="ARBA00023204"/>
    </source>
</evidence>
<dbReference type="InterPro" id="IPR011990">
    <property type="entry name" value="TPR-like_helical_dom_sf"/>
</dbReference>
<dbReference type="Gene3D" id="1.25.40.10">
    <property type="entry name" value="Tetratricopeptide repeat domain"/>
    <property type="match status" value="2"/>
</dbReference>
<proteinExistence type="inferred from homology"/>
<dbReference type="VEuPathDB" id="FungiDB:PV08_00894"/>
<dbReference type="InterPro" id="IPR003152">
    <property type="entry name" value="FATC_dom"/>
</dbReference>
<dbReference type="InterPro" id="IPR003151">
    <property type="entry name" value="PIK-rel_kinase_FAT"/>
</dbReference>
<dbReference type="SMART" id="SM00146">
    <property type="entry name" value="PI3Kc"/>
    <property type="match status" value="1"/>
</dbReference>
<keyword evidence="22" id="KW-0175">Coiled coil</keyword>
<keyword evidence="15" id="KW-0469">Meiosis</keyword>
<dbReference type="Gene3D" id="3.30.1010.10">
    <property type="entry name" value="Phosphatidylinositol 3-kinase Catalytic Subunit, Chain A, domain 4"/>
    <property type="match status" value="1"/>
</dbReference>
<dbReference type="InterPro" id="IPR056802">
    <property type="entry name" value="ATR-like_M-HEAT"/>
</dbReference>
<dbReference type="Pfam" id="PF08064">
    <property type="entry name" value="UME"/>
    <property type="match status" value="1"/>
</dbReference>
<dbReference type="GO" id="GO:0000077">
    <property type="term" value="P:DNA damage checkpoint signaling"/>
    <property type="evidence" value="ECO:0007669"/>
    <property type="project" value="TreeGrafter"/>
</dbReference>
<dbReference type="GO" id="GO:0004674">
    <property type="term" value="F:protein serine/threonine kinase activity"/>
    <property type="evidence" value="ECO:0007669"/>
    <property type="project" value="UniProtKB-KW"/>
</dbReference>
<dbReference type="InterPro" id="IPR000403">
    <property type="entry name" value="PI3/4_kinase_cat_dom"/>
</dbReference>
<evidence type="ECO:0000256" key="20">
    <source>
        <dbReference type="ARBA" id="ARBA00047899"/>
    </source>
</evidence>
<keyword evidence="27" id="KW-1185">Reference proteome</keyword>
<dbReference type="EMBL" id="KN847492">
    <property type="protein sequence ID" value="KIW20319.1"/>
    <property type="molecule type" value="Genomic_DNA"/>
</dbReference>
<dbReference type="SMART" id="SM01343">
    <property type="entry name" value="FATC"/>
    <property type="match status" value="1"/>
</dbReference>
<dbReference type="Proteomes" id="UP000053328">
    <property type="component" value="Unassembled WGS sequence"/>
</dbReference>
<comment type="catalytic activity">
    <reaction evidence="20">
        <text>L-threonyl-[protein] + ATP = O-phospho-L-threonyl-[protein] + ADP + H(+)</text>
        <dbReference type="Rhea" id="RHEA:46608"/>
        <dbReference type="Rhea" id="RHEA-COMP:11060"/>
        <dbReference type="Rhea" id="RHEA-COMP:11605"/>
        <dbReference type="ChEBI" id="CHEBI:15378"/>
        <dbReference type="ChEBI" id="CHEBI:30013"/>
        <dbReference type="ChEBI" id="CHEBI:30616"/>
        <dbReference type="ChEBI" id="CHEBI:61977"/>
        <dbReference type="ChEBI" id="CHEBI:456216"/>
        <dbReference type="EC" id="2.7.11.1"/>
    </reaction>
</comment>
<evidence type="ECO:0000256" key="10">
    <source>
        <dbReference type="ARBA" id="ARBA00022777"/>
    </source>
</evidence>
<keyword evidence="9" id="KW-0227">DNA damage</keyword>
<dbReference type="PANTHER" id="PTHR11139:SF125">
    <property type="entry name" value="SERINE_THREONINE-PROTEIN KINASE MEC1"/>
    <property type="match status" value="1"/>
</dbReference>
<gene>
    <name evidence="26" type="ORF">PV08_00894</name>
</gene>
<dbReference type="Pfam" id="PF02260">
    <property type="entry name" value="FATC"/>
    <property type="match status" value="1"/>
</dbReference>
<evidence type="ECO:0000256" key="16">
    <source>
        <dbReference type="ARBA" id="ARBA00025079"/>
    </source>
</evidence>
<comment type="subcellular location">
    <subcellularLocation>
        <location evidence="1">Nucleus</location>
    </subcellularLocation>
</comment>
<evidence type="ECO:0000313" key="26">
    <source>
        <dbReference type="EMBL" id="KIW20319.1"/>
    </source>
</evidence>
<comment type="catalytic activity">
    <reaction evidence="21">
        <text>L-seryl-[protein] + ATP = O-phospho-L-seryl-[protein] + ADP + H(+)</text>
        <dbReference type="Rhea" id="RHEA:17989"/>
        <dbReference type="Rhea" id="RHEA-COMP:9863"/>
        <dbReference type="Rhea" id="RHEA-COMP:11604"/>
        <dbReference type="ChEBI" id="CHEBI:15378"/>
        <dbReference type="ChEBI" id="CHEBI:29999"/>
        <dbReference type="ChEBI" id="CHEBI:30616"/>
        <dbReference type="ChEBI" id="CHEBI:83421"/>
        <dbReference type="ChEBI" id="CHEBI:456216"/>
        <dbReference type="EC" id="2.7.11.1"/>
    </reaction>
</comment>
<keyword evidence="13" id="KW-0234">DNA repair</keyword>
<feature type="domain" description="PI3K/PI4K catalytic" evidence="23">
    <location>
        <begin position="1948"/>
        <end position="2254"/>
    </location>
</feature>
<dbReference type="FunFam" id="1.10.1070.11:FF:000031">
    <property type="entry name" value="Phosphatidyl inositol 3-kinase"/>
    <property type="match status" value="1"/>
</dbReference>